<dbReference type="EMBL" id="FXUA01000008">
    <property type="protein sequence ID" value="SMP33438.1"/>
    <property type="molecule type" value="Genomic_DNA"/>
</dbReference>
<protein>
    <submittedName>
        <fullName evidence="1">Uncharacterized protein</fullName>
    </submittedName>
</protein>
<gene>
    <name evidence="1" type="ORF">SAMN06265367_108191</name>
</gene>
<dbReference type="Proteomes" id="UP001157915">
    <property type="component" value="Unassembled WGS sequence"/>
</dbReference>
<reference evidence="1 2" key="1">
    <citation type="submission" date="2017-05" db="EMBL/GenBank/DDBJ databases">
        <authorList>
            <person name="Varghese N."/>
            <person name="Submissions S."/>
        </authorList>
    </citation>
    <scope>NUCLEOTIDE SEQUENCE [LARGE SCALE GENOMIC DNA]</scope>
    <source>
        <strain evidence="1 2">DSM 15360</strain>
    </source>
</reference>
<sequence>MATISINQLAEFSKATEKGKARIIKQQIVPNPFLIQWYQLAKARLKKSISKNWDLNPVYSGIELLKRRTQFKNNRQQTDQKVSLEALQSFLSTPAPLILQSIEYERVIPDTKSLVLGNLDIIVAPDVVFRTEIDGQKYLGGFKIHVSKSKVFDLKQSSLVATVLWKYLDREVAREDEIVMPGLCFCYDVFSSRIVPGNEDSIALLENIDIWGQEVIQIWDSLSQA</sequence>
<accession>A0ABY1PH72</accession>
<organism evidence="1 2">
    <name type="scientific">Algoriphagus winogradskyi</name>
    <dbReference type="NCBI Taxonomy" id="237017"/>
    <lineage>
        <taxon>Bacteria</taxon>
        <taxon>Pseudomonadati</taxon>
        <taxon>Bacteroidota</taxon>
        <taxon>Cytophagia</taxon>
        <taxon>Cytophagales</taxon>
        <taxon>Cyclobacteriaceae</taxon>
        <taxon>Algoriphagus</taxon>
    </lineage>
</organism>
<keyword evidence="2" id="KW-1185">Reference proteome</keyword>
<dbReference type="RefSeq" id="WP_283414442.1">
    <property type="nucleotide sequence ID" value="NZ_FXUA01000008.1"/>
</dbReference>
<proteinExistence type="predicted"/>
<name>A0ABY1PH72_9BACT</name>
<comment type="caution">
    <text evidence="1">The sequence shown here is derived from an EMBL/GenBank/DDBJ whole genome shotgun (WGS) entry which is preliminary data.</text>
</comment>
<evidence type="ECO:0000313" key="1">
    <source>
        <dbReference type="EMBL" id="SMP33438.1"/>
    </source>
</evidence>
<evidence type="ECO:0000313" key="2">
    <source>
        <dbReference type="Proteomes" id="UP001157915"/>
    </source>
</evidence>